<name>A0A937G1E4_9BACT</name>
<feature type="domain" description="ABC transmembrane type-1" evidence="10">
    <location>
        <begin position="492"/>
        <end position="765"/>
    </location>
</feature>
<evidence type="ECO:0000313" key="11">
    <source>
        <dbReference type="EMBL" id="MBL6448215.1"/>
    </source>
</evidence>
<evidence type="ECO:0000256" key="3">
    <source>
        <dbReference type="ARBA" id="ARBA00022741"/>
    </source>
</evidence>
<dbReference type="Proteomes" id="UP000614216">
    <property type="component" value="Unassembled WGS sequence"/>
</dbReference>
<evidence type="ECO:0000256" key="1">
    <source>
        <dbReference type="ARBA" id="ARBA00004651"/>
    </source>
</evidence>
<dbReference type="InterPro" id="IPR050491">
    <property type="entry name" value="AmpC-like"/>
</dbReference>
<evidence type="ECO:0000313" key="12">
    <source>
        <dbReference type="Proteomes" id="UP000614216"/>
    </source>
</evidence>
<keyword evidence="12" id="KW-1185">Reference proteome</keyword>
<dbReference type="InterPro" id="IPR036640">
    <property type="entry name" value="ABC1_TM_sf"/>
</dbReference>
<dbReference type="NCBIfam" id="TIGR01194">
    <property type="entry name" value="cyc_pep_trnsptr"/>
    <property type="match status" value="1"/>
</dbReference>
<dbReference type="InterPro" id="IPR012338">
    <property type="entry name" value="Beta-lactam/transpept-like"/>
</dbReference>
<keyword evidence="5 7" id="KW-1133">Transmembrane helix</keyword>
<feature type="transmembrane region" description="Helical" evidence="7">
    <location>
        <begin position="622"/>
        <end position="641"/>
    </location>
</feature>
<reference evidence="11" key="1">
    <citation type="submission" date="2021-01" db="EMBL/GenBank/DDBJ databases">
        <title>Fulvivirga kasyanovii gen. nov., sp nov., a novel member of the phylum Bacteroidetes isolated from seawater in a mussel farm.</title>
        <authorList>
            <person name="Zhao L.-H."/>
            <person name="Wang Z.-J."/>
        </authorList>
    </citation>
    <scope>NUCLEOTIDE SEQUENCE</scope>
    <source>
        <strain evidence="11">29W222</strain>
    </source>
</reference>
<keyword evidence="8" id="KW-0732">Signal</keyword>
<sequence>MIKIKMIICVLVAVWSTNVLLAQSDDLDRVLAEAEVIALMDEGDIPGMSIVIVKDGKPFIRTFGYSDLEAEKKVTPATLFELGSCSKAFTAMAVTQLAEQGKIDLDKSVSDYLPWFKVSYEEAPQTITIEQLLHHTSGIPWNTIAKIPETTDDDALESTVKQLIGEELDEIPGTNYEYATINYDVLALIVQEVSGQSFENYLQHNIIDKLGLDNTTVGNPLDTNVMAVGYKIGFFVPQVYDAPVYRGNYAAGYVISNANDMAKWLTFQMGQGDSSMYALARLTHLRDKTVPLHNMASYARGWHVKLDGSDEILHEGANPNFTSYVAFRPDEKMGVAVLANSNSKYTPVIGHKILKAMAGEEIAREFDPGDGNDKVYSSISLTLVLYIFIVIGFTVMGIRAIFKGERAYIPLTWSKVGKFLKALLLIVPFLFAFYILPQAIAGFTWEAILVWSPVSFAALIILVLTAMAVSYLAYFFTLCFPLKNQYLGKVPVILLMSILSGLSNVILIVMVTSAIGSDIELRYIVFYYALILGVYLLGRRFVQVNLIRFARGLVYDLRIELIDKIFSTSYQKFESMDRGRVYTALNDDVNYIGESTNVFATLITSIITAAGAFIYLASIAFWATLLTIFLILALSAIYFFVGKSTNVYYENARDERNVFMRLINGMIDGFKEISLHRNKKLAYKEDVAISAEQYKKKISTADIRFVNAFLVGESLLVVLLGVVAFGMPEMFPHIELYVLMSFVVILLYLIGPINAILGAMPAMMQLKVAWNRLKHFREEIPANLDLSALPAPRPPEVKSIKIRQVSFSYKKENKDEQFSVGPIDMEAYAGEILFLIGGNGSGKTTFAKLLTGLYTPDQGELMINDEVVDSAEVSEYFSTVFSPAHLFEKLYSQNVTDREEEVNKLLKLLQLDHKVVIKENTYNTIELSGGQRKRLALFQCYLEDSPIYLFDEWAADQDPEYRKFFYRTLLPEMRKMGKIIVAITHDDHYFDVADRIYKMNQGKLEPYKTEETMAC</sequence>
<dbReference type="SUPFAM" id="SSF56601">
    <property type="entry name" value="beta-lactamase/transpeptidase-like"/>
    <property type="match status" value="1"/>
</dbReference>
<dbReference type="RefSeq" id="WP_202857757.1">
    <property type="nucleotide sequence ID" value="NZ_JAEUGD010000059.1"/>
</dbReference>
<comment type="subcellular location">
    <subcellularLocation>
        <location evidence="1">Cell membrane</location>
        <topology evidence="1">Multi-pass membrane protein</topology>
    </subcellularLocation>
</comment>
<dbReference type="Gene3D" id="3.40.50.300">
    <property type="entry name" value="P-loop containing nucleotide triphosphate hydrolases"/>
    <property type="match status" value="1"/>
</dbReference>
<dbReference type="PANTHER" id="PTHR46825">
    <property type="entry name" value="D-ALANYL-D-ALANINE-CARBOXYPEPTIDASE/ENDOPEPTIDASE AMPH"/>
    <property type="match status" value="1"/>
</dbReference>
<evidence type="ECO:0000256" key="5">
    <source>
        <dbReference type="ARBA" id="ARBA00022989"/>
    </source>
</evidence>
<feature type="transmembrane region" description="Helical" evidence="7">
    <location>
        <begin position="705"/>
        <end position="725"/>
    </location>
</feature>
<dbReference type="PROSITE" id="PS50929">
    <property type="entry name" value="ABC_TM1F"/>
    <property type="match status" value="1"/>
</dbReference>
<dbReference type="GO" id="GO:0005886">
    <property type="term" value="C:plasma membrane"/>
    <property type="evidence" value="ECO:0007669"/>
    <property type="project" value="UniProtKB-SubCell"/>
</dbReference>
<feature type="transmembrane region" description="Helical" evidence="7">
    <location>
        <begin position="598"/>
        <end position="616"/>
    </location>
</feature>
<dbReference type="InterPro" id="IPR011527">
    <property type="entry name" value="ABC1_TM_dom"/>
</dbReference>
<dbReference type="GO" id="GO:0016887">
    <property type="term" value="F:ATP hydrolysis activity"/>
    <property type="evidence" value="ECO:0007669"/>
    <property type="project" value="InterPro"/>
</dbReference>
<feature type="transmembrane region" description="Helical" evidence="7">
    <location>
        <begin position="521"/>
        <end position="538"/>
    </location>
</feature>
<dbReference type="InterPro" id="IPR003593">
    <property type="entry name" value="AAA+_ATPase"/>
</dbReference>
<feature type="chain" id="PRO_5037944249" evidence="8">
    <location>
        <begin position="22"/>
        <end position="1015"/>
    </location>
</feature>
<feature type="transmembrane region" description="Helical" evidence="7">
    <location>
        <begin position="456"/>
        <end position="480"/>
    </location>
</feature>
<evidence type="ECO:0000256" key="7">
    <source>
        <dbReference type="SAM" id="Phobius"/>
    </source>
</evidence>
<gene>
    <name evidence="11" type="ORF">JMN32_18015</name>
</gene>
<feature type="signal peptide" evidence="8">
    <location>
        <begin position="1"/>
        <end position="21"/>
    </location>
</feature>
<dbReference type="EMBL" id="JAEUGD010000059">
    <property type="protein sequence ID" value="MBL6448215.1"/>
    <property type="molecule type" value="Genomic_DNA"/>
</dbReference>
<dbReference type="PANTHER" id="PTHR46825:SF11">
    <property type="entry name" value="PENICILLIN-BINDING PROTEIN 4"/>
    <property type="match status" value="1"/>
</dbReference>
<dbReference type="Gene3D" id="3.40.710.10">
    <property type="entry name" value="DD-peptidase/beta-lactamase superfamily"/>
    <property type="match status" value="1"/>
</dbReference>
<protein>
    <submittedName>
        <fullName evidence="11">Cyclic peptide export ABC transporter</fullName>
    </submittedName>
</protein>
<dbReference type="Pfam" id="PF00005">
    <property type="entry name" value="ABC_tran"/>
    <property type="match status" value="1"/>
</dbReference>
<evidence type="ECO:0000256" key="8">
    <source>
        <dbReference type="SAM" id="SignalP"/>
    </source>
</evidence>
<comment type="caution">
    <text evidence="11">The sequence shown here is derived from an EMBL/GenBank/DDBJ whole genome shotgun (WGS) entry which is preliminary data.</text>
</comment>
<dbReference type="GO" id="GO:0015833">
    <property type="term" value="P:peptide transport"/>
    <property type="evidence" value="ECO:0007669"/>
    <property type="project" value="InterPro"/>
</dbReference>
<dbReference type="Pfam" id="PF00144">
    <property type="entry name" value="Beta-lactamase"/>
    <property type="match status" value="1"/>
</dbReference>
<dbReference type="InterPro" id="IPR005898">
    <property type="entry name" value="Cyc_pep_transpt_SyrD/YojI"/>
</dbReference>
<evidence type="ECO:0000256" key="4">
    <source>
        <dbReference type="ARBA" id="ARBA00022840"/>
    </source>
</evidence>
<feature type="domain" description="ABC transporter" evidence="9">
    <location>
        <begin position="800"/>
        <end position="1014"/>
    </location>
</feature>
<evidence type="ECO:0000259" key="10">
    <source>
        <dbReference type="PROSITE" id="PS50929"/>
    </source>
</evidence>
<dbReference type="InterPro" id="IPR003439">
    <property type="entry name" value="ABC_transporter-like_ATP-bd"/>
</dbReference>
<evidence type="ECO:0000256" key="2">
    <source>
        <dbReference type="ARBA" id="ARBA00022692"/>
    </source>
</evidence>
<evidence type="ECO:0000259" key="9">
    <source>
        <dbReference type="PROSITE" id="PS50893"/>
    </source>
</evidence>
<dbReference type="SUPFAM" id="SSF90123">
    <property type="entry name" value="ABC transporter transmembrane region"/>
    <property type="match status" value="1"/>
</dbReference>
<dbReference type="AlphaFoldDB" id="A0A937G1E4"/>
<organism evidence="11 12">
    <name type="scientific">Fulvivirga marina</name>
    <dbReference type="NCBI Taxonomy" id="2494733"/>
    <lineage>
        <taxon>Bacteria</taxon>
        <taxon>Pseudomonadati</taxon>
        <taxon>Bacteroidota</taxon>
        <taxon>Cytophagia</taxon>
        <taxon>Cytophagales</taxon>
        <taxon>Fulvivirgaceae</taxon>
        <taxon>Fulvivirga</taxon>
    </lineage>
</organism>
<dbReference type="GO" id="GO:0140359">
    <property type="term" value="F:ABC-type transporter activity"/>
    <property type="evidence" value="ECO:0007669"/>
    <property type="project" value="InterPro"/>
</dbReference>
<dbReference type="Gene3D" id="1.20.1560.10">
    <property type="entry name" value="ABC transporter type 1, transmembrane domain"/>
    <property type="match status" value="1"/>
</dbReference>
<keyword evidence="3" id="KW-0547">Nucleotide-binding</keyword>
<feature type="transmembrane region" description="Helical" evidence="7">
    <location>
        <begin position="492"/>
        <end position="515"/>
    </location>
</feature>
<dbReference type="GO" id="GO:1904680">
    <property type="term" value="F:peptide transmembrane transporter activity"/>
    <property type="evidence" value="ECO:0007669"/>
    <property type="project" value="InterPro"/>
</dbReference>
<accession>A0A937G1E4</accession>
<dbReference type="SMART" id="SM00382">
    <property type="entry name" value="AAA"/>
    <property type="match status" value="1"/>
</dbReference>
<dbReference type="GO" id="GO:0005524">
    <property type="term" value="F:ATP binding"/>
    <property type="evidence" value="ECO:0007669"/>
    <property type="project" value="UniProtKB-KW"/>
</dbReference>
<keyword evidence="2 7" id="KW-0812">Transmembrane</keyword>
<dbReference type="InterPro" id="IPR027417">
    <property type="entry name" value="P-loop_NTPase"/>
</dbReference>
<keyword evidence="6 7" id="KW-0472">Membrane</keyword>
<dbReference type="InterPro" id="IPR001466">
    <property type="entry name" value="Beta-lactam-related"/>
</dbReference>
<evidence type="ECO:0000256" key="6">
    <source>
        <dbReference type="ARBA" id="ARBA00023136"/>
    </source>
</evidence>
<feature type="transmembrane region" description="Helical" evidence="7">
    <location>
        <begin position="383"/>
        <end position="402"/>
    </location>
</feature>
<dbReference type="PROSITE" id="PS50893">
    <property type="entry name" value="ABC_TRANSPORTER_2"/>
    <property type="match status" value="1"/>
</dbReference>
<feature type="transmembrane region" description="Helical" evidence="7">
    <location>
        <begin position="737"/>
        <end position="757"/>
    </location>
</feature>
<feature type="transmembrane region" description="Helical" evidence="7">
    <location>
        <begin position="422"/>
        <end position="444"/>
    </location>
</feature>
<dbReference type="SUPFAM" id="SSF52540">
    <property type="entry name" value="P-loop containing nucleoside triphosphate hydrolases"/>
    <property type="match status" value="1"/>
</dbReference>
<proteinExistence type="predicted"/>
<keyword evidence="4" id="KW-0067">ATP-binding</keyword>